<feature type="region of interest" description="Disordered" evidence="11">
    <location>
        <begin position="1"/>
        <end position="22"/>
    </location>
</feature>
<dbReference type="InterPro" id="IPR007241">
    <property type="entry name" value="Autophagy-rel_prot_9"/>
</dbReference>
<comment type="caution">
    <text evidence="12">The sequence shown here is derived from an EMBL/GenBank/DDBJ whole genome shotgun (WGS) entry which is preliminary data.</text>
</comment>
<dbReference type="GO" id="GO:0034045">
    <property type="term" value="C:phagophore assembly site membrane"/>
    <property type="evidence" value="ECO:0007669"/>
    <property type="project" value="UniProtKB-SubCell"/>
</dbReference>
<evidence type="ECO:0000256" key="8">
    <source>
        <dbReference type="ARBA" id="ARBA00023055"/>
    </source>
</evidence>
<evidence type="ECO:0000256" key="9">
    <source>
        <dbReference type="ARBA" id="ARBA00023136"/>
    </source>
</evidence>
<dbReference type="AlphaFoldDB" id="A0AA35XMV6"/>
<keyword evidence="8 10" id="KW-0445">Lipid transport</keyword>
<dbReference type="GO" id="GO:0000422">
    <property type="term" value="P:autophagy of mitochondrion"/>
    <property type="evidence" value="ECO:0007669"/>
    <property type="project" value="TreeGrafter"/>
</dbReference>
<dbReference type="Proteomes" id="UP001174909">
    <property type="component" value="Unassembled WGS sequence"/>
</dbReference>
<keyword evidence="13" id="KW-1185">Reference proteome</keyword>
<evidence type="ECO:0000256" key="7">
    <source>
        <dbReference type="ARBA" id="ARBA00023006"/>
    </source>
</evidence>
<evidence type="ECO:0000256" key="5">
    <source>
        <dbReference type="ARBA" id="ARBA00022692"/>
    </source>
</evidence>
<comment type="similarity">
    <text evidence="2 10">Belongs to the ATG9 family.</text>
</comment>
<dbReference type="Pfam" id="PF04109">
    <property type="entry name" value="ATG9"/>
    <property type="match status" value="1"/>
</dbReference>
<protein>
    <recommendedName>
        <fullName evidence="3 10">Autophagy-related protein 9</fullName>
    </recommendedName>
</protein>
<reference evidence="12" key="1">
    <citation type="submission" date="2023-03" db="EMBL/GenBank/DDBJ databases">
        <authorList>
            <person name="Steffen K."/>
            <person name="Cardenas P."/>
        </authorList>
    </citation>
    <scope>NUCLEOTIDE SEQUENCE</scope>
</reference>
<evidence type="ECO:0000256" key="10">
    <source>
        <dbReference type="RuleBase" id="RU364027"/>
    </source>
</evidence>
<evidence type="ECO:0000256" key="4">
    <source>
        <dbReference type="ARBA" id="ARBA00022448"/>
    </source>
</evidence>
<gene>
    <name evidence="12" type="ORF">GBAR_LOCUS31779</name>
</gene>
<evidence type="ECO:0000256" key="3">
    <source>
        <dbReference type="ARBA" id="ARBA00018074"/>
    </source>
</evidence>
<organism evidence="12 13">
    <name type="scientific">Geodia barretti</name>
    <name type="common">Barrett's horny sponge</name>
    <dbReference type="NCBI Taxonomy" id="519541"/>
    <lineage>
        <taxon>Eukaryota</taxon>
        <taxon>Metazoa</taxon>
        <taxon>Porifera</taxon>
        <taxon>Demospongiae</taxon>
        <taxon>Heteroscleromorpha</taxon>
        <taxon>Tetractinellida</taxon>
        <taxon>Astrophorina</taxon>
        <taxon>Geodiidae</taxon>
        <taxon>Geodia</taxon>
    </lineage>
</organism>
<comment type="function">
    <text evidence="10">Phospholipid scramblase involved in autophagy. Cycles between the preautophagosomal structure/phagophore assembly site (PAS) and the cytoplasmic vesicle pool and supplies membrane for the growing autophagosome. Lipid scramblase activity plays a key role in preautophagosomal structure/phagophore assembly by distributing the phospholipids that arrive through ATG2 from the cytoplasmic to the luminal leaflet of the bilayer, thereby driving autophagosomal membrane expansion.</text>
</comment>
<evidence type="ECO:0000313" key="12">
    <source>
        <dbReference type="EMBL" id="CAI8058435.1"/>
    </source>
</evidence>
<dbReference type="GO" id="GO:0034497">
    <property type="term" value="P:protein localization to phagophore assembly site"/>
    <property type="evidence" value="ECO:0007669"/>
    <property type="project" value="TreeGrafter"/>
</dbReference>
<proteinExistence type="inferred from homology"/>
<evidence type="ECO:0000256" key="2">
    <source>
        <dbReference type="ARBA" id="ARBA00006185"/>
    </source>
</evidence>
<evidence type="ECO:0000256" key="11">
    <source>
        <dbReference type="SAM" id="MobiDB-lite"/>
    </source>
</evidence>
<keyword evidence="5 10" id="KW-0812">Transmembrane</keyword>
<dbReference type="GO" id="GO:0061709">
    <property type="term" value="P:reticulophagy"/>
    <property type="evidence" value="ECO:0007669"/>
    <property type="project" value="TreeGrafter"/>
</dbReference>
<dbReference type="EMBL" id="CASHTH010004517">
    <property type="protein sequence ID" value="CAI8058435.1"/>
    <property type="molecule type" value="Genomic_DNA"/>
</dbReference>
<dbReference type="GO" id="GO:0006869">
    <property type="term" value="P:lipid transport"/>
    <property type="evidence" value="ECO:0007669"/>
    <property type="project" value="UniProtKB-KW"/>
</dbReference>
<keyword evidence="4 10" id="KW-0813">Transport</keyword>
<evidence type="ECO:0000256" key="6">
    <source>
        <dbReference type="ARBA" id="ARBA00022989"/>
    </source>
</evidence>
<sequence length="195" mass="23161">MPLKNVHYQKVETEESDLEEDELPPSHVKLQGTNHVKGDRWNHIDNLDEFFERVYQYHQNHGLWAITLSDIMELFQFLFIVCFSVFIVTCLRFNRLFLDKITYVKDNTTNERDVMFGDLFDQTRLLHMSALLVFVLLVALSFWLHRVYLTARRFLQFWEIRNFYHHALGISTSQMRNVTMGRDSGEAGTTAQKDH</sequence>
<dbReference type="GO" id="GO:0034727">
    <property type="term" value="P:piecemeal microautophagy of the nucleus"/>
    <property type="evidence" value="ECO:0007669"/>
    <property type="project" value="TreeGrafter"/>
</dbReference>
<evidence type="ECO:0000313" key="13">
    <source>
        <dbReference type="Proteomes" id="UP001174909"/>
    </source>
</evidence>
<feature type="transmembrane region" description="Helical" evidence="10">
    <location>
        <begin position="125"/>
        <end position="144"/>
    </location>
</feature>
<keyword evidence="6 10" id="KW-1133">Transmembrane helix</keyword>
<comment type="caution">
    <text evidence="10">Lacks conserved residue(s) required for the propagation of feature annotation.</text>
</comment>
<feature type="transmembrane region" description="Helical" evidence="10">
    <location>
        <begin position="74"/>
        <end position="94"/>
    </location>
</feature>
<dbReference type="PANTHER" id="PTHR13038:SF10">
    <property type="entry name" value="AUTOPHAGY-RELATED PROTEIN 9"/>
    <property type="match status" value="1"/>
</dbReference>
<name>A0AA35XMV6_GEOBA</name>
<keyword evidence="7 10" id="KW-0072">Autophagy</keyword>
<comment type="subcellular location">
    <subcellularLocation>
        <location evidence="1 10">Preautophagosomal structure membrane</location>
        <topology evidence="1 10">Multi-pass membrane protein</topology>
    </subcellularLocation>
</comment>
<dbReference type="PANTHER" id="PTHR13038">
    <property type="entry name" value="APG9 AUTOPHAGY 9"/>
    <property type="match status" value="1"/>
</dbReference>
<evidence type="ECO:0000256" key="1">
    <source>
        <dbReference type="ARBA" id="ARBA00004511"/>
    </source>
</evidence>
<dbReference type="GO" id="GO:0005776">
    <property type="term" value="C:autophagosome"/>
    <property type="evidence" value="ECO:0007669"/>
    <property type="project" value="TreeGrafter"/>
</dbReference>
<accession>A0AA35XMV6</accession>
<keyword evidence="9 10" id="KW-0472">Membrane</keyword>